<dbReference type="PROSITE" id="PS00865">
    <property type="entry name" value="UBIQUITIN_ACTIVAT_2"/>
    <property type="match status" value="1"/>
</dbReference>
<comment type="pathway">
    <text evidence="7">Protein modification; protein neddylation.</text>
</comment>
<dbReference type="EMBL" id="JAEUBD010001178">
    <property type="protein sequence ID" value="KAH3664915.1"/>
    <property type="molecule type" value="Genomic_DNA"/>
</dbReference>
<gene>
    <name evidence="9" type="ORF">OGATHE_003730</name>
</gene>
<evidence type="ECO:0000313" key="9">
    <source>
        <dbReference type="EMBL" id="KAH3664915.1"/>
    </source>
</evidence>
<keyword evidence="7" id="KW-0436">Ligase</keyword>
<reference evidence="9" key="2">
    <citation type="submission" date="2021-01" db="EMBL/GenBank/DDBJ databases">
        <authorList>
            <person name="Schikora-Tamarit M.A."/>
        </authorList>
    </citation>
    <scope>NUCLEOTIDE SEQUENCE</scope>
    <source>
        <strain evidence="9">NCAIM Y.01608</strain>
    </source>
</reference>
<dbReference type="PANTHER" id="PTHR10953">
    <property type="entry name" value="UBIQUITIN-ACTIVATING ENZYME E1"/>
    <property type="match status" value="1"/>
</dbReference>
<evidence type="ECO:0000256" key="7">
    <source>
        <dbReference type="RuleBase" id="RU368009"/>
    </source>
</evidence>
<feature type="domain" description="THIF-type NAD/FAD binding fold" evidence="8">
    <location>
        <begin position="19"/>
        <end position="293"/>
    </location>
</feature>
<proteinExistence type="inferred from homology"/>
<evidence type="ECO:0000256" key="5">
    <source>
        <dbReference type="ARBA" id="ARBA00022840"/>
    </source>
</evidence>
<dbReference type="AlphaFoldDB" id="A0A9P8P4L2"/>
<evidence type="ECO:0000256" key="3">
    <source>
        <dbReference type="ARBA" id="ARBA00022741"/>
    </source>
</evidence>
<keyword evidence="4 7" id="KW-0833">Ubl conjugation pathway</keyword>
<sequence>MATILSRAGPFTDPDYTPEFGLKSLATSKVLVLGAGGLGCEILKNLVLSGFRHIECIDMDTIETSNLNRQFLFRSADVGKSKAIVACEFVSKRLARQGLTILPHFCKIQDFDDDFYSQFSIIVCGLDSIEARRWINEKLVSLAATMGHIIPWIDGGTEGFQGSVKLMIPTITACFECYMKLVPVQTTYPLCTLASTPRLPEHCIEWAHELEWPKRYSDVDFDPDIPEHVDLMYQLAKERASQFGIEGVTKAKTLGVVKNIIPAIASTNAVIAAACCNECFKFVTSCAENMRDSMYYNGETGVVCVSDPYDKAADCAVCASLPQEYVIEEGCTLAQFVAGATQNFGLQQPLFFTAEGDLYNSKKPDAFVTDIPVVKLIPFADRVANLQINIVDSSRPSTLKLSNGLYLTVLREVVLCLVDLWLDGVRASSPVGWADLTVDLGELEGLQKSQGLLNVSTNRQIVDGDLSQNTLRVNQENTSKGNTLLLNQNTIVSGESVVSISKQWDVDLAQSTVGTCNIGPSQQRVFGIGGSKQDLAVLVSKLLGCLGVGNDLGWADEGESQWDECEQHPLALELFKGDFLEHTVDDGGLLEGWSWLLNLSDHDESKLSCKNVSRSWKKFQDVPHPFILTLWGTELARKSLLT</sequence>
<reference evidence="9" key="1">
    <citation type="journal article" date="2021" name="Open Biol.">
        <title>Shared evolutionary footprints suggest mitochondrial oxidative damage underlies multiple complex I losses in fungi.</title>
        <authorList>
            <person name="Schikora-Tamarit M.A."/>
            <person name="Marcet-Houben M."/>
            <person name="Nosek J."/>
            <person name="Gabaldon T."/>
        </authorList>
    </citation>
    <scope>NUCLEOTIDE SEQUENCE</scope>
    <source>
        <strain evidence="9">NCAIM Y.01608</strain>
    </source>
</reference>
<dbReference type="PANTHER" id="PTHR10953:SF6">
    <property type="entry name" value="NEDD8-ACTIVATING ENZYME E1 CATALYTIC SUBUNIT"/>
    <property type="match status" value="1"/>
</dbReference>
<keyword evidence="2" id="KW-0963">Cytoplasm</keyword>
<organism evidence="9 10">
    <name type="scientific">Ogataea polymorpha</name>
    <dbReference type="NCBI Taxonomy" id="460523"/>
    <lineage>
        <taxon>Eukaryota</taxon>
        <taxon>Fungi</taxon>
        <taxon>Dikarya</taxon>
        <taxon>Ascomycota</taxon>
        <taxon>Saccharomycotina</taxon>
        <taxon>Pichiomycetes</taxon>
        <taxon>Pichiales</taxon>
        <taxon>Pichiaceae</taxon>
        <taxon>Ogataea</taxon>
    </lineage>
</organism>
<dbReference type="GO" id="GO:0005737">
    <property type="term" value="C:cytoplasm"/>
    <property type="evidence" value="ECO:0007669"/>
    <property type="project" value="UniProtKB-SubCell"/>
</dbReference>
<dbReference type="EC" id="6.2.1.64" evidence="7"/>
<comment type="function">
    <text evidence="7">Catalytic subunit of the dimeric E1 enzyme, which activates NEDD8.</text>
</comment>
<dbReference type="InterPro" id="IPR000594">
    <property type="entry name" value="ThiF_NAD_FAD-bd"/>
</dbReference>
<accession>A0A9P8P4L2</accession>
<name>A0A9P8P4L2_9ASCO</name>
<dbReference type="InterPro" id="IPR035985">
    <property type="entry name" value="Ubiquitin-activating_enz"/>
</dbReference>
<dbReference type="Gene3D" id="1.10.10.520">
    <property type="entry name" value="Ubiquitin activating enzymes (Uba3). Chain: B, domain 2"/>
    <property type="match status" value="1"/>
</dbReference>
<comment type="catalytic activity">
    <reaction evidence="7">
        <text>ATP + [NEDD8 protein] + [E1 NEDD8-activating enzyme]-L-cysteine = AMP + diphosphate + [E1 NEDD8-activating enzyme]-S-[NEDD8 protein]-yl-L-cysteine.</text>
        <dbReference type="EC" id="6.2.1.64"/>
    </reaction>
</comment>
<dbReference type="GO" id="GO:0019781">
    <property type="term" value="F:NEDD8 activating enzyme activity"/>
    <property type="evidence" value="ECO:0007669"/>
    <property type="project" value="UniProtKB-UniRule"/>
</dbReference>
<dbReference type="SUPFAM" id="SSF69572">
    <property type="entry name" value="Activating enzymes of the ubiquitin-like proteins"/>
    <property type="match status" value="1"/>
</dbReference>
<dbReference type="GO" id="GO:0045116">
    <property type="term" value="P:protein neddylation"/>
    <property type="evidence" value="ECO:0007669"/>
    <property type="project" value="UniProtKB-UniRule"/>
</dbReference>
<dbReference type="Gene3D" id="3.40.50.720">
    <property type="entry name" value="NAD(P)-binding Rossmann-like Domain"/>
    <property type="match status" value="1"/>
</dbReference>
<keyword evidence="5 7" id="KW-0067">ATP-binding</keyword>
<dbReference type="Pfam" id="PF00899">
    <property type="entry name" value="ThiF"/>
    <property type="match status" value="1"/>
</dbReference>
<comment type="caution">
    <text evidence="9">The sequence shown here is derived from an EMBL/GenBank/DDBJ whole genome shotgun (WGS) entry which is preliminary data.</text>
</comment>
<dbReference type="Proteomes" id="UP000788993">
    <property type="component" value="Unassembled WGS sequence"/>
</dbReference>
<feature type="active site" description="Glycyl thioester intermediate" evidence="6">
    <location>
        <position position="191"/>
    </location>
</feature>
<dbReference type="InterPro" id="IPR023318">
    <property type="entry name" value="Ub_act_enz_dom_a_sf"/>
</dbReference>
<comment type="similarity">
    <text evidence="7">Belongs to the ubiquitin-activating E1 family. UBA3 subfamily.</text>
</comment>
<dbReference type="GO" id="GO:0005524">
    <property type="term" value="F:ATP binding"/>
    <property type="evidence" value="ECO:0007669"/>
    <property type="project" value="UniProtKB-UniRule"/>
</dbReference>
<evidence type="ECO:0000259" key="8">
    <source>
        <dbReference type="Pfam" id="PF00899"/>
    </source>
</evidence>
<evidence type="ECO:0000313" key="10">
    <source>
        <dbReference type="Proteomes" id="UP000788993"/>
    </source>
</evidence>
<keyword evidence="3 7" id="KW-0547">Nucleotide-binding</keyword>
<comment type="subcellular location">
    <subcellularLocation>
        <location evidence="1">Cytoplasm</location>
    </subcellularLocation>
</comment>
<protein>
    <recommendedName>
        <fullName evidence="7">NEDD8-activating enzyme E1 catalytic subunit</fullName>
        <ecNumber evidence="7">6.2.1.64</ecNumber>
    </recommendedName>
</protein>
<dbReference type="InterPro" id="IPR045886">
    <property type="entry name" value="ThiF/MoeB/HesA"/>
</dbReference>
<evidence type="ECO:0000256" key="6">
    <source>
        <dbReference type="PROSITE-ProRule" id="PRU10132"/>
    </source>
</evidence>
<dbReference type="GO" id="GO:0005634">
    <property type="term" value="C:nucleus"/>
    <property type="evidence" value="ECO:0007669"/>
    <property type="project" value="TreeGrafter"/>
</dbReference>
<evidence type="ECO:0000256" key="1">
    <source>
        <dbReference type="ARBA" id="ARBA00004496"/>
    </source>
</evidence>
<keyword evidence="10" id="KW-1185">Reference proteome</keyword>
<dbReference type="InterPro" id="IPR033127">
    <property type="entry name" value="UBQ-activ_enz_E1_Cys_AS"/>
</dbReference>
<evidence type="ECO:0000256" key="4">
    <source>
        <dbReference type="ARBA" id="ARBA00022786"/>
    </source>
</evidence>
<evidence type="ECO:0000256" key="2">
    <source>
        <dbReference type="ARBA" id="ARBA00022490"/>
    </source>
</evidence>